<proteinExistence type="predicted"/>
<dbReference type="SMART" id="SM00388">
    <property type="entry name" value="HisKA"/>
    <property type="match status" value="1"/>
</dbReference>
<dbReference type="CDD" id="cd06225">
    <property type="entry name" value="HAMP"/>
    <property type="match status" value="1"/>
</dbReference>
<dbReference type="SUPFAM" id="SSF47384">
    <property type="entry name" value="Homodimeric domain of signal transducing histidine kinase"/>
    <property type="match status" value="1"/>
</dbReference>
<keyword evidence="7 14" id="KW-0418">Kinase</keyword>
<keyword evidence="9" id="KW-0902">Two-component regulatory system</keyword>
<dbReference type="InterPro" id="IPR005467">
    <property type="entry name" value="His_kinase_dom"/>
</dbReference>
<dbReference type="EC" id="2.7.13.3" evidence="3"/>
<evidence type="ECO:0000313" key="14">
    <source>
        <dbReference type="EMBL" id="PWR14718.1"/>
    </source>
</evidence>
<evidence type="ECO:0000256" key="1">
    <source>
        <dbReference type="ARBA" id="ARBA00000085"/>
    </source>
</evidence>
<evidence type="ECO:0000256" key="4">
    <source>
        <dbReference type="ARBA" id="ARBA00022553"/>
    </source>
</evidence>
<evidence type="ECO:0000256" key="2">
    <source>
        <dbReference type="ARBA" id="ARBA00004236"/>
    </source>
</evidence>
<dbReference type="PANTHER" id="PTHR45436">
    <property type="entry name" value="SENSOR HISTIDINE KINASE YKOH"/>
    <property type="match status" value="1"/>
</dbReference>
<dbReference type="InterPro" id="IPR036890">
    <property type="entry name" value="HATPase_C_sf"/>
</dbReference>
<comment type="subcellular location">
    <subcellularLocation>
        <location evidence="2">Cell membrane</location>
    </subcellularLocation>
</comment>
<dbReference type="PROSITE" id="PS50885">
    <property type="entry name" value="HAMP"/>
    <property type="match status" value="1"/>
</dbReference>
<dbReference type="CDD" id="cd00075">
    <property type="entry name" value="HATPase"/>
    <property type="match status" value="1"/>
</dbReference>
<dbReference type="SMART" id="SM00304">
    <property type="entry name" value="HAMP"/>
    <property type="match status" value="1"/>
</dbReference>
<name>A0A317DJ98_9ACTN</name>
<reference evidence="14 15" key="1">
    <citation type="submission" date="2018-05" db="EMBL/GenBank/DDBJ databases">
        <title>Micromonosporas from Atacama Desert.</title>
        <authorList>
            <person name="Carro L."/>
            <person name="Golinska P."/>
            <person name="Klenk H.-P."/>
            <person name="Goodfellow M."/>
        </authorList>
    </citation>
    <scope>NUCLEOTIDE SEQUENCE [LARGE SCALE GENOMIC DNA]</scope>
    <source>
        <strain evidence="14 15">4G51</strain>
    </source>
</reference>
<evidence type="ECO:0000259" key="12">
    <source>
        <dbReference type="PROSITE" id="PS50109"/>
    </source>
</evidence>
<dbReference type="InterPro" id="IPR003660">
    <property type="entry name" value="HAMP_dom"/>
</dbReference>
<dbReference type="PROSITE" id="PS50109">
    <property type="entry name" value="HIS_KIN"/>
    <property type="match status" value="1"/>
</dbReference>
<accession>A0A317DJ98</accession>
<keyword evidence="5" id="KW-0808">Transferase</keyword>
<dbReference type="SMART" id="SM00387">
    <property type="entry name" value="HATPase_c"/>
    <property type="match status" value="1"/>
</dbReference>
<feature type="transmembrane region" description="Helical" evidence="11">
    <location>
        <begin position="31"/>
        <end position="52"/>
    </location>
</feature>
<organism evidence="14 15">
    <name type="scientific">Micromonospora sicca</name>
    <dbReference type="NCBI Taxonomy" id="2202420"/>
    <lineage>
        <taxon>Bacteria</taxon>
        <taxon>Bacillati</taxon>
        <taxon>Actinomycetota</taxon>
        <taxon>Actinomycetes</taxon>
        <taxon>Micromonosporales</taxon>
        <taxon>Micromonosporaceae</taxon>
        <taxon>Micromonospora</taxon>
    </lineage>
</organism>
<dbReference type="Pfam" id="PF00672">
    <property type="entry name" value="HAMP"/>
    <property type="match status" value="1"/>
</dbReference>
<dbReference type="GO" id="GO:0005886">
    <property type="term" value="C:plasma membrane"/>
    <property type="evidence" value="ECO:0007669"/>
    <property type="project" value="UniProtKB-SubCell"/>
</dbReference>
<dbReference type="AlphaFoldDB" id="A0A317DJ98"/>
<feature type="domain" description="HAMP" evidence="13">
    <location>
        <begin position="206"/>
        <end position="260"/>
    </location>
</feature>
<dbReference type="PANTHER" id="PTHR45436:SF5">
    <property type="entry name" value="SENSOR HISTIDINE KINASE TRCS"/>
    <property type="match status" value="1"/>
</dbReference>
<dbReference type="EMBL" id="QGKS01000218">
    <property type="protein sequence ID" value="PWR14718.1"/>
    <property type="molecule type" value="Genomic_DNA"/>
</dbReference>
<dbReference type="GO" id="GO:0000155">
    <property type="term" value="F:phosphorelay sensor kinase activity"/>
    <property type="evidence" value="ECO:0007669"/>
    <property type="project" value="InterPro"/>
</dbReference>
<dbReference type="SUPFAM" id="SSF55874">
    <property type="entry name" value="ATPase domain of HSP90 chaperone/DNA topoisomerase II/histidine kinase"/>
    <property type="match status" value="1"/>
</dbReference>
<dbReference type="PRINTS" id="PR00344">
    <property type="entry name" value="BCTRLSENSOR"/>
</dbReference>
<evidence type="ECO:0000256" key="3">
    <source>
        <dbReference type="ARBA" id="ARBA00012438"/>
    </source>
</evidence>
<dbReference type="Gene3D" id="3.30.565.10">
    <property type="entry name" value="Histidine kinase-like ATPase, C-terminal domain"/>
    <property type="match status" value="1"/>
</dbReference>
<keyword evidence="8 11" id="KW-1133">Transmembrane helix</keyword>
<gene>
    <name evidence="14" type="ORF">DKT69_14740</name>
</gene>
<evidence type="ECO:0000256" key="11">
    <source>
        <dbReference type="SAM" id="Phobius"/>
    </source>
</evidence>
<sequence length="498" mass="52701">MPGLPLRRRARTASGGGDRAVLGRLPLRIRLIAGFAAAMLLVLSGAGAFVYLRVQYALDLRLDQDLAAQSAQLTDLVRARGPLPAAGRAGPGEYYQILDAGNHVLSASSGLPAGSLLTPEQLQRALRHPVRADRGTLLPISTRPLRLSAVPVRPGATPAAGQPAVTVAAVRRDQRDEALRELIGQLTLANLAALAIASLVGYRLARAALAPVERYRSEAARIAAGATDVRLAVPERSDDEVTRLGRTLNDMLAALESALDRERRFINDASHELRTPLTLLSTELELALRRPRSATELEQTLRSAAADTAHLISLADTLLDVGVQPVHGDTAPEVDLSELLTGLVGRYRATTGEAVHATVAVGLTVRGDATGLGRVVTNLLDNAVRYGAPPITVAAGLVDGLIRVTVHDDGPGMSPQFLPHAAERFCRADTARTTPGTGLGLSLVEAIVRAHHGELRICSAGVHHRTDSRFDLPCDHPTTGTTITLLLPSTADSRSERA</sequence>
<dbReference type="OrthoDB" id="9786919at2"/>
<evidence type="ECO:0000313" key="15">
    <source>
        <dbReference type="Proteomes" id="UP000246050"/>
    </source>
</evidence>
<dbReference type="Proteomes" id="UP000246050">
    <property type="component" value="Unassembled WGS sequence"/>
</dbReference>
<keyword evidence="10 11" id="KW-0472">Membrane</keyword>
<comment type="caution">
    <text evidence="14">The sequence shown here is derived from an EMBL/GenBank/DDBJ whole genome shotgun (WGS) entry which is preliminary data.</text>
</comment>
<evidence type="ECO:0000256" key="6">
    <source>
        <dbReference type="ARBA" id="ARBA00022692"/>
    </source>
</evidence>
<evidence type="ECO:0000256" key="10">
    <source>
        <dbReference type="ARBA" id="ARBA00023136"/>
    </source>
</evidence>
<dbReference type="Pfam" id="PF00512">
    <property type="entry name" value="HisKA"/>
    <property type="match status" value="1"/>
</dbReference>
<dbReference type="Pfam" id="PF02518">
    <property type="entry name" value="HATPase_c"/>
    <property type="match status" value="1"/>
</dbReference>
<evidence type="ECO:0000256" key="5">
    <source>
        <dbReference type="ARBA" id="ARBA00022679"/>
    </source>
</evidence>
<dbReference type="InterPro" id="IPR003594">
    <property type="entry name" value="HATPase_dom"/>
</dbReference>
<comment type="catalytic activity">
    <reaction evidence="1">
        <text>ATP + protein L-histidine = ADP + protein N-phospho-L-histidine.</text>
        <dbReference type="EC" id="2.7.13.3"/>
    </reaction>
</comment>
<dbReference type="InterPro" id="IPR003661">
    <property type="entry name" value="HisK_dim/P_dom"/>
</dbReference>
<dbReference type="Gene3D" id="6.10.340.10">
    <property type="match status" value="1"/>
</dbReference>
<keyword evidence="6 11" id="KW-0812">Transmembrane</keyword>
<protein>
    <recommendedName>
        <fullName evidence="3">histidine kinase</fullName>
        <ecNumber evidence="3">2.7.13.3</ecNumber>
    </recommendedName>
</protein>
<evidence type="ECO:0000256" key="7">
    <source>
        <dbReference type="ARBA" id="ARBA00022777"/>
    </source>
</evidence>
<dbReference type="InterPro" id="IPR004358">
    <property type="entry name" value="Sig_transdc_His_kin-like_C"/>
</dbReference>
<feature type="domain" description="Histidine kinase" evidence="12">
    <location>
        <begin position="268"/>
        <end position="491"/>
    </location>
</feature>
<keyword evidence="4" id="KW-0597">Phosphoprotein</keyword>
<dbReference type="InterPro" id="IPR036097">
    <property type="entry name" value="HisK_dim/P_sf"/>
</dbReference>
<evidence type="ECO:0000256" key="8">
    <source>
        <dbReference type="ARBA" id="ARBA00022989"/>
    </source>
</evidence>
<evidence type="ECO:0000259" key="13">
    <source>
        <dbReference type="PROSITE" id="PS50885"/>
    </source>
</evidence>
<dbReference type="Gene3D" id="1.10.287.130">
    <property type="match status" value="1"/>
</dbReference>
<dbReference type="InterPro" id="IPR050428">
    <property type="entry name" value="TCS_sensor_his_kinase"/>
</dbReference>
<evidence type="ECO:0000256" key="9">
    <source>
        <dbReference type="ARBA" id="ARBA00023012"/>
    </source>
</evidence>
<dbReference type="CDD" id="cd00082">
    <property type="entry name" value="HisKA"/>
    <property type="match status" value="1"/>
</dbReference>